<gene>
    <name evidence="1" type="ORF">FSP39_012473</name>
</gene>
<dbReference type="Proteomes" id="UP001186944">
    <property type="component" value="Unassembled WGS sequence"/>
</dbReference>
<dbReference type="EMBL" id="VSWD01000005">
    <property type="protein sequence ID" value="KAK3102594.1"/>
    <property type="molecule type" value="Genomic_DNA"/>
</dbReference>
<dbReference type="Gene3D" id="3.30.420.10">
    <property type="entry name" value="Ribonuclease H-like superfamily/Ribonuclease H"/>
    <property type="match status" value="1"/>
</dbReference>
<sequence length="212" mass="24579">MQVLRMRWLKAVDWLSTMLRFRLVTIGSYPRYKKFDDSDAFSMVVLSTFDPSNFVYYVNIKAPAILAQQTFENYVLILLNAGSGNSLNKTWHNDSDQRFQSGYKKTRYEVFHTTENYRSSLIDEWNLNPPSKDETWIHHLTSAGNVMASVFWEADGVLLIDFLQKGQTINDTYYASLLTQLQESIKIKRRGKLTKGVLFLPDNLLFTSLLLP</sequence>
<evidence type="ECO:0000313" key="1">
    <source>
        <dbReference type="EMBL" id="KAK3102594.1"/>
    </source>
</evidence>
<accession>A0AA88YNZ9</accession>
<proteinExistence type="predicted"/>
<comment type="caution">
    <text evidence="1">The sequence shown here is derived from an EMBL/GenBank/DDBJ whole genome shotgun (WGS) entry which is preliminary data.</text>
</comment>
<reference evidence="1" key="1">
    <citation type="submission" date="2019-08" db="EMBL/GenBank/DDBJ databases">
        <title>The improved chromosome-level genome for the pearl oyster Pinctada fucata martensii using PacBio sequencing and Hi-C.</title>
        <authorList>
            <person name="Zheng Z."/>
        </authorList>
    </citation>
    <scope>NUCLEOTIDE SEQUENCE</scope>
    <source>
        <strain evidence="1">ZZ-2019</strain>
        <tissue evidence="1">Adductor muscle</tissue>
    </source>
</reference>
<keyword evidence="2" id="KW-1185">Reference proteome</keyword>
<organism evidence="1 2">
    <name type="scientific">Pinctada imbricata</name>
    <name type="common">Atlantic pearl-oyster</name>
    <name type="synonym">Pinctada martensii</name>
    <dbReference type="NCBI Taxonomy" id="66713"/>
    <lineage>
        <taxon>Eukaryota</taxon>
        <taxon>Metazoa</taxon>
        <taxon>Spiralia</taxon>
        <taxon>Lophotrochozoa</taxon>
        <taxon>Mollusca</taxon>
        <taxon>Bivalvia</taxon>
        <taxon>Autobranchia</taxon>
        <taxon>Pteriomorphia</taxon>
        <taxon>Pterioida</taxon>
        <taxon>Pterioidea</taxon>
        <taxon>Pteriidae</taxon>
        <taxon>Pinctada</taxon>
    </lineage>
</organism>
<name>A0AA88YNZ9_PINIB</name>
<protein>
    <submittedName>
        <fullName evidence="1">Uncharacterized protein</fullName>
    </submittedName>
</protein>
<dbReference type="Pfam" id="PF01359">
    <property type="entry name" value="Transposase_1"/>
    <property type="match status" value="1"/>
</dbReference>
<dbReference type="AlphaFoldDB" id="A0AA88YNZ9"/>
<dbReference type="InterPro" id="IPR001888">
    <property type="entry name" value="Transposase_1"/>
</dbReference>
<evidence type="ECO:0000313" key="2">
    <source>
        <dbReference type="Proteomes" id="UP001186944"/>
    </source>
</evidence>
<dbReference type="InterPro" id="IPR036397">
    <property type="entry name" value="RNaseH_sf"/>
</dbReference>
<dbReference type="GO" id="GO:0003676">
    <property type="term" value="F:nucleic acid binding"/>
    <property type="evidence" value="ECO:0007669"/>
    <property type="project" value="InterPro"/>
</dbReference>